<dbReference type="Pfam" id="PF00067">
    <property type="entry name" value="p450"/>
    <property type="match status" value="1"/>
</dbReference>
<organism evidence="15 16">
    <name type="scientific">Psilocybe cf. subviscida</name>
    <dbReference type="NCBI Taxonomy" id="2480587"/>
    <lineage>
        <taxon>Eukaryota</taxon>
        <taxon>Fungi</taxon>
        <taxon>Dikarya</taxon>
        <taxon>Basidiomycota</taxon>
        <taxon>Agaricomycotina</taxon>
        <taxon>Agaricomycetes</taxon>
        <taxon>Agaricomycetidae</taxon>
        <taxon>Agaricales</taxon>
        <taxon>Agaricineae</taxon>
        <taxon>Strophariaceae</taxon>
        <taxon>Psilocybe</taxon>
    </lineage>
</organism>
<sequence>MDTLLSSTYVHLVLDISAKTCVVALLVLLLRVLGWAVNLFLIAPLSDPLYHLPGPKGAFLESHLELVMNPAFSTSTHKDWRTLFGQTFRFHGFGGHDLRLMTFDARALAHILNDSSTYDKPWQTRSFLGCLIGNGIFSVEGAEHTKQRRIIGPAFSQEAIKRMNPIFLSKAQEVLEQWKGIHHVSNRPLALVESSGVIVDVANWMSRAAFDVIGLAGFDQDFKAVQDESSDVYHAYRSIFNIADKGLGLREIVDLYFPILRKIWVNDDIKTVNDSFKVINHLGKVIIAERKEMAKLGRLDEKSDLLSILVTSNLSSKSSKRLSDRELIDQCSTFLMAGSDSVSVALSWCFHLLARHPEVQSRLRKDLSDLRRPSPSPESVGLDDNSGHADRIGAKGPVNTSKTLDDIEYLDFVVKEVLRFCPPVHATIRVAKKDDMIPVSSSRSNGDTVAGDQSKPEYIKIRKGTYIHVPIEGLSYSEDLWGSDALEFKSLERYRKIEIDKSTWAS</sequence>
<dbReference type="PRINTS" id="PR00463">
    <property type="entry name" value="EP450I"/>
</dbReference>
<dbReference type="AlphaFoldDB" id="A0A8H5AYY2"/>
<dbReference type="SUPFAM" id="SSF48264">
    <property type="entry name" value="Cytochrome P450"/>
    <property type="match status" value="1"/>
</dbReference>
<keyword evidence="9" id="KW-0560">Oxidoreductase</keyword>
<keyword evidence="12 14" id="KW-0472">Membrane</keyword>
<comment type="pathway">
    <text evidence="3">Secondary metabolite biosynthesis; terpenoid biosynthesis.</text>
</comment>
<evidence type="ECO:0000256" key="14">
    <source>
        <dbReference type="SAM" id="Phobius"/>
    </source>
</evidence>
<dbReference type="OrthoDB" id="1470350at2759"/>
<feature type="transmembrane region" description="Helical" evidence="14">
    <location>
        <begin position="21"/>
        <end position="43"/>
    </location>
</feature>
<evidence type="ECO:0000256" key="13">
    <source>
        <dbReference type="SAM" id="MobiDB-lite"/>
    </source>
</evidence>
<name>A0A8H5AYY2_9AGAR</name>
<evidence type="ECO:0000256" key="5">
    <source>
        <dbReference type="ARBA" id="ARBA00022617"/>
    </source>
</evidence>
<feature type="region of interest" description="Disordered" evidence="13">
    <location>
        <begin position="366"/>
        <end position="397"/>
    </location>
</feature>
<evidence type="ECO:0000313" key="16">
    <source>
        <dbReference type="Proteomes" id="UP000567179"/>
    </source>
</evidence>
<evidence type="ECO:0000256" key="8">
    <source>
        <dbReference type="ARBA" id="ARBA00022989"/>
    </source>
</evidence>
<protein>
    <recommendedName>
        <fullName evidence="17">Cytochrome P450</fullName>
    </recommendedName>
</protein>
<dbReference type="GO" id="GO:0016705">
    <property type="term" value="F:oxidoreductase activity, acting on paired donors, with incorporation or reduction of molecular oxygen"/>
    <property type="evidence" value="ECO:0007669"/>
    <property type="project" value="InterPro"/>
</dbReference>
<comment type="similarity">
    <text evidence="4">Belongs to the cytochrome P450 family.</text>
</comment>
<evidence type="ECO:0000256" key="2">
    <source>
        <dbReference type="ARBA" id="ARBA00004370"/>
    </source>
</evidence>
<keyword evidence="11" id="KW-0503">Monooxygenase</keyword>
<dbReference type="InterPro" id="IPR036396">
    <property type="entry name" value="Cyt_P450_sf"/>
</dbReference>
<evidence type="ECO:0000256" key="7">
    <source>
        <dbReference type="ARBA" id="ARBA00022723"/>
    </source>
</evidence>
<dbReference type="InterPro" id="IPR001128">
    <property type="entry name" value="Cyt_P450"/>
</dbReference>
<evidence type="ECO:0000256" key="10">
    <source>
        <dbReference type="ARBA" id="ARBA00023004"/>
    </source>
</evidence>
<dbReference type="GO" id="GO:0004497">
    <property type="term" value="F:monooxygenase activity"/>
    <property type="evidence" value="ECO:0007669"/>
    <property type="project" value="UniProtKB-KW"/>
</dbReference>
<evidence type="ECO:0000256" key="1">
    <source>
        <dbReference type="ARBA" id="ARBA00001971"/>
    </source>
</evidence>
<evidence type="ECO:0000256" key="9">
    <source>
        <dbReference type="ARBA" id="ARBA00023002"/>
    </source>
</evidence>
<evidence type="ECO:0000256" key="6">
    <source>
        <dbReference type="ARBA" id="ARBA00022692"/>
    </source>
</evidence>
<dbReference type="GO" id="GO:0005506">
    <property type="term" value="F:iron ion binding"/>
    <property type="evidence" value="ECO:0007669"/>
    <property type="project" value="InterPro"/>
</dbReference>
<keyword evidence="8 14" id="KW-1133">Transmembrane helix</keyword>
<dbReference type="PANTHER" id="PTHR24305">
    <property type="entry name" value="CYTOCHROME P450"/>
    <property type="match status" value="1"/>
</dbReference>
<evidence type="ECO:0000256" key="11">
    <source>
        <dbReference type="ARBA" id="ARBA00023033"/>
    </source>
</evidence>
<evidence type="ECO:0000256" key="3">
    <source>
        <dbReference type="ARBA" id="ARBA00004721"/>
    </source>
</evidence>
<dbReference type="GO" id="GO:0016020">
    <property type="term" value="C:membrane"/>
    <property type="evidence" value="ECO:0007669"/>
    <property type="project" value="UniProtKB-SubCell"/>
</dbReference>
<dbReference type="Proteomes" id="UP000567179">
    <property type="component" value="Unassembled WGS sequence"/>
</dbReference>
<keyword evidence="10" id="KW-0408">Iron</keyword>
<keyword evidence="6 14" id="KW-0812">Transmembrane</keyword>
<gene>
    <name evidence="15" type="ORF">D9619_003077</name>
</gene>
<comment type="subcellular location">
    <subcellularLocation>
        <location evidence="2">Membrane</location>
    </subcellularLocation>
</comment>
<proteinExistence type="inferred from homology"/>
<accession>A0A8H5AYY2</accession>
<comment type="cofactor">
    <cofactor evidence="1">
        <name>heme</name>
        <dbReference type="ChEBI" id="CHEBI:30413"/>
    </cofactor>
</comment>
<dbReference type="InterPro" id="IPR002401">
    <property type="entry name" value="Cyt_P450_E_grp-I"/>
</dbReference>
<reference evidence="15 16" key="1">
    <citation type="journal article" date="2020" name="ISME J.">
        <title>Uncovering the hidden diversity of litter-decomposition mechanisms in mushroom-forming fungi.</title>
        <authorList>
            <person name="Floudas D."/>
            <person name="Bentzer J."/>
            <person name="Ahren D."/>
            <person name="Johansson T."/>
            <person name="Persson P."/>
            <person name="Tunlid A."/>
        </authorList>
    </citation>
    <scope>NUCLEOTIDE SEQUENCE [LARGE SCALE GENOMIC DNA]</scope>
    <source>
        <strain evidence="15 16">CBS 101986</strain>
    </source>
</reference>
<dbReference type="EMBL" id="JAACJJ010000056">
    <property type="protein sequence ID" value="KAF5312682.1"/>
    <property type="molecule type" value="Genomic_DNA"/>
</dbReference>
<evidence type="ECO:0008006" key="17">
    <source>
        <dbReference type="Google" id="ProtNLM"/>
    </source>
</evidence>
<evidence type="ECO:0000256" key="12">
    <source>
        <dbReference type="ARBA" id="ARBA00023136"/>
    </source>
</evidence>
<evidence type="ECO:0000256" key="4">
    <source>
        <dbReference type="ARBA" id="ARBA00010617"/>
    </source>
</evidence>
<dbReference type="Gene3D" id="1.10.630.10">
    <property type="entry name" value="Cytochrome P450"/>
    <property type="match status" value="1"/>
</dbReference>
<dbReference type="PANTHER" id="PTHR24305:SF166">
    <property type="entry name" value="CYTOCHROME P450 12A4, MITOCHONDRIAL-RELATED"/>
    <property type="match status" value="1"/>
</dbReference>
<comment type="caution">
    <text evidence="15">The sequence shown here is derived from an EMBL/GenBank/DDBJ whole genome shotgun (WGS) entry which is preliminary data.</text>
</comment>
<keyword evidence="16" id="KW-1185">Reference proteome</keyword>
<dbReference type="InterPro" id="IPR050121">
    <property type="entry name" value="Cytochrome_P450_monoxygenase"/>
</dbReference>
<keyword evidence="7" id="KW-0479">Metal-binding</keyword>
<dbReference type="GO" id="GO:0020037">
    <property type="term" value="F:heme binding"/>
    <property type="evidence" value="ECO:0007669"/>
    <property type="project" value="InterPro"/>
</dbReference>
<evidence type="ECO:0000313" key="15">
    <source>
        <dbReference type="EMBL" id="KAF5312682.1"/>
    </source>
</evidence>
<keyword evidence="5" id="KW-0349">Heme</keyword>